<dbReference type="SUPFAM" id="SSF51658">
    <property type="entry name" value="Xylose isomerase-like"/>
    <property type="match status" value="1"/>
</dbReference>
<dbReference type="InterPro" id="IPR050312">
    <property type="entry name" value="IolE/XylAMocC-like"/>
</dbReference>
<dbReference type="PANTHER" id="PTHR12110:SF53">
    <property type="entry name" value="BLR5974 PROTEIN"/>
    <property type="match status" value="1"/>
</dbReference>
<dbReference type="Pfam" id="PF01261">
    <property type="entry name" value="AP_endonuc_2"/>
    <property type="match status" value="1"/>
</dbReference>
<sequence>MTVTWVDDLFILIIKVMIKKDFSRRDFIQKSVALGLGAAVLPYVPTLANPLKSGMKFGLVTYEWAKDWDLATLIANCEKTGVLGVELRTQHAHAVEANLSAAQRKEVKKRFAGSKVTCLGYGSNYEYHSADPAKLKENIDGTKEYIKLCHDIGATGIKVKPNGLPEGVPKEKTLAQIAASFNEVGKFAQDYGQLIRVEVHGNQTQDIPNMKAIFDQVTEPNVKVCWNSNPEDLLAPGLEQNFHTLEKWFGDTVHVREFNVGDYPYAELIKLFTKIKYDGWILMEARTKPDDRVKALKEQLDIFNRLVAQSK</sequence>
<protein>
    <recommendedName>
        <fullName evidence="1">Xylose isomerase-like TIM barrel domain-containing protein</fullName>
    </recommendedName>
</protein>
<accession>A0ABN1N5Q7</accession>
<dbReference type="Gene3D" id="3.20.20.150">
    <property type="entry name" value="Divalent-metal-dependent TIM barrel enzymes"/>
    <property type="match status" value="1"/>
</dbReference>
<dbReference type="PANTHER" id="PTHR12110">
    <property type="entry name" value="HYDROXYPYRUVATE ISOMERASE"/>
    <property type="match status" value="1"/>
</dbReference>
<dbReference type="EMBL" id="BAAAFI010000049">
    <property type="protein sequence ID" value="GAA0881220.1"/>
    <property type="molecule type" value="Genomic_DNA"/>
</dbReference>
<reference evidence="2 3" key="1">
    <citation type="journal article" date="2019" name="Int. J. Syst. Evol. Microbiol.">
        <title>The Global Catalogue of Microorganisms (GCM) 10K type strain sequencing project: providing services to taxonomists for standard genome sequencing and annotation.</title>
        <authorList>
            <consortium name="The Broad Institute Genomics Platform"/>
            <consortium name="The Broad Institute Genome Sequencing Center for Infectious Disease"/>
            <person name="Wu L."/>
            <person name="Ma J."/>
        </authorList>
    </citation>
    <scope>NUCLEOTIDE SEQUENCE [LARGE SCALE GENOMIC DNA]</scope>
    <source>
        <strain evidence="2 3">JCM 16112</strain>
    </source>
</reference>
<dbReference type="InterPro" id="IPR013022">
    <property type="entry name" value="Xyl_isomerase-like_TIM-brl"/>
</dbReference>
<dbReference type="Proteomes" id="UP001500469">
    <property type="component" value="Unassembled WGS sequence"/>
</dbReference>
<dbReference type="InterPro" id="IPR036237">
    <property type="entry name" value="Xyl_isomerase-like_sf"/>
</dbReference>
<keyword evidence="3" id="KW-1185">Reference proteome</keyword>
<gene>
    <name evidence="2" type="ORF">GCM10009119_41900</name>
</gene>
<feature type="domain" description="Xylose isomerase-like TIM barrel" evidence="1">
    <location>
        <begin position="75"/>
        <end position="226"/>
    </location>
</feature>
<proteinExistence type="predicted"/>
<comment type="caution">
    <text evidence="2">The sequence shown here is derived from an EMBL/GenBank/DDBJ whole genome shotgun (WGS) entry which is preliminary data.</text>
</comment>
<evidence type="ECO:0000313" key="3">
    <source>
        <dbReference type="Proteomes" id="UP001500469"/>
    </source>
</evidence>
<organism evidence="2 3">
    <name type="scientific">Algoriphagus jejuensis</name>
    <dbReference type="NCBI Taxonomy" id="419934"/>
    <lineage>
        <taxon>Bacteria</taxon>
        <taxon>Pseudomonadati</taxon>
        <taxon>Bacteroidota</taxon>
        <taxon>Cytophagia</taxon>
        <taxon>Cytophagales</taxon>
        <taxon>Cyclobacteriaceae</taxon>
        <taxon>Algoriphagus</taxon>
    </lineage>
</organism>
<evidence type="ECO:0000259" key="1">
    <source>
        <dbReference type="Pfam" id="PF01261"/>
    </source>
</evidence>
<name>A0ABN1N5Q7_9BACT</name>
<evidence type="ECO:0000313" key="2">
    <source>
        <dbReference type="EMBL" id="GAA0881220.1"/>
    </source>
</evidence>